<proteinExistence type="predicted"/>
<gene>
    <name evidence="1" type="ORF">E5990_07030</name>
</gene>
<dbReference type="EMBL" id="SSTG01000080">
    <property type="protein sequence ID" value="THG49459.1"/>
    <property type="molecule type" value="Genomic_DNA"/>
</dbReference>
<keyword evidence="2" id="KW-1185">Reference proteome</keyword>
<comment type="caution">
    <text evidence="1">The sequence shown here is derived from an EMBL/GenBank/DDBJ whole genome shotgun (WGS) entry which is preliminary data.</text>
</comment>
<accession>A0AC61S4R9</accession>
<evidence type="ECO:0000313" key="1">
    <source>
        <dbReference type="EMBL" id="THG49459.1"/>
    </source>
</evidence>
<name>A0AC61S4R9_9BACT</name>
<reference evidence="1" key="1">
    <citation type="submission" date="2019-04" db="EMBL/GenBank/DDBJ databases">
        <title>Microbes associate with the intestines of laboratory mice.</title>
        <authorList>
            <person name="Navarre W."/>
            <person name="Wong E."/>
            <person name="Huang K.C."/>
            <person name="Tropini C."/>
            <person name="Ng K."/>
            <person name="Yu B."/>
        </authorList>
    </citation>
    <scope>NUCLEOTIDE SEQUENCE</scope>
    <source>
        <strain evidence="1">NM86_A22</strain>
    </source>
</reference>
<organism evidence="1 2">
    <name type="scientific">Muribaculum caecicola</name>
    <dbReference type="NCBI Taxonomy" id="3038144"/>
    <lineage>
        <taxon>Bacteria</taxon>
        <taxon>Pseudomonadati</taxon>
        <taxon>Bacteroidota</taxon>
        <taxon>Bacteroidia</taxon>
        <taxon>Bacteroidales</taxon>
        <taxon>Muribaculaceae</taxon>
        <taxon>Muribaculum</taxon>
    </lineage>
</organism>
<evidence type="ECO:0000313" key="2">
    <source>
        <dbReference type="Proteomes" id="UP000305401"/>
    </source>
</evidence>
<dbReference type="Proteomes" id="UP000305401">
    <property type="component" value="Unassembled WGS sequence"/>
</dbReference>
<sequence>MEKVQITPKDTCIVIGNGFDINLGLPTSYADFVKSTHFDDMVKRGNELAKHLKSKFELQNWIDIENELKSYSLKKSDGSFKFNYELLTFALINYLEKLDYSLMKRTSAAYRLIESISESCDRFNILDFNYTKSIEILLRNNFVDEDTIRNSLIKVHGEAAKNDIIFGVEDSAPIKPEHVFLRKAYPRHYKALNLRAIFEKSKRIIFFGHSLGETDHTYFHNLFRDSCQDGNNYSQRTVNKSFDFTYYKEDGYHKLMQQIDALTSNNLTAFKQFNKVLFKDVEQL</sequence>
<protein>
    <submittedName>
        <fullName evidence="1">Uncharacterized protein</fullName>
    </submittedName>
</protein>